<evidence type="ECO:0000313" key="4">
    <source>
        <dbReference type="EMBL" id="SHK13865.1"/>
    </source>
</evidence>
<dbReference type="CDD" id="cd13926">
    <property type="entry name" value="N-acetylmuramidase_GH108"/>
    <property type="match status" value="1"/>
</dbReference>
<evidence type="ECO:0000256" key="1">
    <source>
        <dbReference type="SAM" id="Phobius"/>
    </source>
</evidence>
<keyword evidence="1" id="KW-1133">Transmembrane helix</keyword>
<keyword evidence="1" id="KW-0472">Membrane</keyword>
<accession>A0A1M6Q0T8</accession>
<keyword evidence="5" id="KW-1185">Reference proteome</keyword>
<keyword evidence="1" id="KW-0812">Transmembrane</keyword>
<feature type="domain" description="Peptidoglycan binding" evidence="3">
    <location>
        <begin position="333"/>
        <end position="393"/>
    </location>
</feature>
<evidence type="ECO:0000259" key="3">
    <source>
        <dbReference type="Pfam" id="PF09374"/>
    </source>
</evidence>
<reference evidence="4 5" key="1">
    <citation type="submission" date="2016-11" db="EMBL/GenBank/DDBJ databases">
        <authorList>
            <person name="Jaros S."/>
            <person name="Januszkiewicz K."/>
            <person name="Wedrychowicz H."/>
        </authorList>
    </citation>
    <scope>NUCLEOTIDE SEQUENCE [LARGE SCALE GENOMIC DNA]</scope>
    <source>
        <strain evidence="4 5">DSM 14916</strain>
    </source>
</reference>
<feature type="transmembrane region" description="Helical" evidence="1">
    <location>
        <begin position="116"/>
        <end position="138"/>
    </location>
</feature>
<name>A0A1M6Q0T8_9PROT</name>
<protein>
    <submittedName>
        <fullName evidence="4">Lysozyme family protein</fullName>
    </submittedName>
</protein>
<feature type="transmembrane region" description="Helical" evidence="1">
    <location>
        <begin position="158"/>
        <end position="178"/>
    </location>
</feature>
<dbReference type="Gene3D" id="1.20.141.10">
    <property type="entry name" value="Chitosanase, subunit A, domain 1"/>
    <property type="match status" value="1"/>
</dbReference>
<organism evidence="4 5">
    <name type="scientific">Muricoccus roseus</name>
    <dbReference type="NCBI Taxonomy" id="198092"/>
    <lineage>
        <taxon>Bacteria</taxon>
        <taxon>Pseudomonadati</taxon>
        <taxon>Pseudomonadota</taxon>
        <taxon>Alphaproteobacteria</taxon>
        <taxon>Acetobacterales</taxon>
        <taxon>Roseomonadaceae</taxon>
        <taxon>Muricoccus</taxon>
    </lineage>
</organism>
<evidence type="ECO:0000259" key="2">
    <source>
        <dbReference type="Pfam" id="PF05838"/>
    </source>
</evidence>
<dbReference type="InterPro" id="IPR023346">
    <property type="entry name" value="Lysozyme-like_dom_sf"/>
</dbReference>
<sequence length="415" mass="43699">MAFPLIAVAAALAPEIVRLIAGDRAGTMAGTVTEAIRQVTGTEDPAAARAALAADPEKANALRIRLAEIALEGERLSAEREAGQRNAELDRLRATLSDTQSARANMAEMLRGGSRLAWGPATVSSLVVLGFFAVLILLVTLDAGPGGAARFDPQVASVINITVGSLGAAFAAVVNFWIGSSQSSRDKDAMVGRLQQAQMQQAQAAMATLRDGAPMREAGTTALRPVSLATPSGTDSGEERFEACLKVVLRAEGGFVNHPSDPGGATNMGIALRTLSEFRDAEVTEEDVRSLTRAEAREIYRARYWTPMRCADLPAGIDLMVFDFGVNAGAGRSLRLLQRSVGVTPDGSVGPITLAAVRACRSAELIGRLAEGRLAYYRGLSTFPTFGRGWTRRVDHARQAALAMATEPASVPLAA</sequence>
<dbReference type="Pfam" id="PF09374">
    <property type="entry name" value="PG_binding_3"/>
    <property type="match status" value="1"/>
</dbReference>
<proteinExistence type="predicted"/>
<dbReference type="InterPro" id="IPR008565">
    <property type="entry name" value="TtsA-like_GH18_dom"/>
</dbReference>
<dbReference type="InterPro" id="IPR018537">
    <property type="entry name" value="Peptidoglycan-bd_3"/>
</dbReference>
<gene>
    <name evidence="4" type="ORF">SAMN02745194_04271</name>
</gene>
<dbReference type="EMBL" id="FQZF01000033">
    <property type="protein sequence ID" value="SHK13865.1"/>
    <property type="molecule type" value="Genomic_DNA"/>
</dbReference>
<dbReference type="SUPFAM" id="SSF53955">
    <property type="entry name" value="Lysozyme-like"/>
    <property type="match status" value="1"/>
</dbReference>
<feature type="domain" description="TtsA-like Glycoside hydrolase family 108" evidence="2">
    <location>
        <begin position="246"/>
        <end position="329"/>
    </location>
</feature>
<dbReference type="Pfam" id="PF05838">
    <property type="entry name" value="Glyco_hydro_108"/>
    <property type="match status" value="1"/>
</dbReference>
<dbReference type="AlphaFoldDB" id="A0A1M6Q0T8"/>
<dbReference type="Proteomes" id="UP000184387">
    <property type="component" value="Unassembled WGS sequence"/>
</dbReference>
<dbReference type="RefSeq" id="WP_217659728.1">
    <property type="nucleotide sequence ID" value="NZ_FQZF01000033.1"/>
</dbReference>
<evidence type="ECO:0000313" key="5">
    <source>
        <dbReference type="Proteomes" id="UP000184387"/>
    </source>
</evidence>